<name>A0A2U1LK01_ARTAN</name>
<dbReference type="InterPro" id="IPR026847">
    <property type="entry name" value="VPS13"/>
</dbReference>
<protein>
    <recommendedName>
        <fullName evidence="1">Intermembrane lipid transfer protein VPS13-like C-terminal domain-containing protein</fullName>
    </recommendedName>
</protein>
<proteinExistence type="predicted"/>
<dbReference type="AlphaFoldDB" id="A0A2U1LK01"/>
<dbReference type="OrthoDB" id="428159at2759"/>
<evidence type="ECO:0000259" key="1">
    <source>
        <dbReference type="Pfam" id="PF25037"/>
    </source>
</evidence>
<feature type="domain" description="Intermembrane lipid transfer protein VPS13-like C-terminal" evidence="1">
    <location>
        <begin position="163"/>
        <end position="231"/>
    </location>
</feature>
<dbReference type="GO" id="GO:0006623">
    <property type="term" value="P:protein targeting to vacuole"/>
    <property type="evidence" value="ECO:0007669"/>
    <property type="project" value="TreeGrafter"/>
</dbReference>
<dbReference type="EMBL" id="PKPP01008982">
    <property type="protein sequence ID" value="PWA49332.1"/>
    <property type="molecule type" value="Genomic_DNA"/>
</dbReference>
<dbReference type="PANTHER" id="PTHR16166">
    <property type="entry name" value="VACUOLAR PROTEIN SORTING-ASSOCIATED PROTEIN VPS13"/>
    <property type="match status" value="1"/>
</dbReference>
<keyword evidence="3" id="KW-1185">Reference proteome</keyword>
<comment type="caution">
    <text evidence="2">The sequence shown here is derived from an EMBL/GenBank/DDBJ whole genome shotgun (WGS) entry which is preliminary data.</text>
</comment>
<evidence type="ECO:0000313" key="2">
    <source>
        <dbReference type="EMBL" id="PWA49332.1"/>
    </source>
</evidence>
<reference evidence="2 3" key="1">
    <citation type="journal article" date="2018" name="Mol. Plant">
        <title>The genome of Artemisia annua provides insight into the evolution of Asteraceae family and artemisinin biosynthesis.</title>
        <authorList>
            <person name="Shen Q."/>
            <person name="Zhang L."/>
            <person name="Liao Z."/>
            <person name="Wang S."/>
            <person name="Yan T."/>
            <person name="Shi P."/>
            <person name="Liu M."/>
            <person name="Fu X."/>
            <person name="Pan Q."/>
            <person name="Wang Y."/>
            <person name="Lv Z."/>
            <person name="Lu X."/>
            <person name="Zhang F."/>
            <person name="Jiang W."/>
            <person name="Ma Y."/>
            <person name="Chen M."/>
            <person name="Hao X."/>
            <person name="Li L."/>
            <person name="Tang Y."/>
            <person name="Lv G."/>
            <person name="Zhou Y."/>
            <person name="Sun X."/>
            <person name="Brodelius P.E."/>
            <person name="Rose J.K.C."/>
            <person name="Tang K."/>
        </authorList>
    </citation>
    <scope>NUCLEOTIDE SEQUENCE [LARGE SCALE GENOMIC DNA]</scope>
    <source>
        <strain evidence="3">cv. Huhao1</strain>
        <tissue evidence="2">Leaf</tissue>
    </source>
</reference>
<organism evidence="2 3">
    <name type="scientific">Artemisia annua</name>
    <name type="common">Sweet wormwood</name>
    <dbReference type="NCBI Taxonomy" id="35608"/>
    <lineage>
        <taxon>Eukaryota</taxon>
        <taxon>Viridiplantae</taxon>
        <taxon>Streptophyta</taxon>
        <taxon>Embryophyta</taxon>
        <taxon>Tracheophyta</taxon>
        <taxon>Spermatophyta</taxon>
        <taxon>Magnoliopsida</taxon>
        <taxon>eudicotyledons</taxon>
        <taxon>Gunneridae</taxon>
        <taxon>Pentapetalae</taxon>
        <taxon>asterids</taxon>
        <taxon>campanulids</taxon>
        <taxon>Asterales</taxon>
        <taxon>Asteraceae</taxon>
        <taxon>Asteroideae</taxon>
        <taxon>Anthemideae</taxon>
        <taxon>Artemisiinae</taxon>
        <taxon>Artemisia</taxon>
    </lineage>
</organism>
<dbReference type="Pfam" id="PF25037">
    <property type="entry name" value="VPS13_C"/>
    <property type="match status" value="1"/>
</dbReference>
<dbReference type="GO" id="GO:0045053">
    <property type="term" value="P:protein retention in Golgi apparatus"/>
    <property type="evidence" value="ECO:0007669"/>
    <property type="project" value="TreeGrafter"/>
</dbReference>
<accession>A0A2U1LK01</accession>
<dbReference type="PANTHER" id="PTHR16166:SF143">
    <property type="entry name" value="PROTEIN SORTING-ASSOCIATED PROTEIN, PUTATIVE (DUF1162)-RELATED"/>
    <property type="match status" value="1"/>
</dbReference>
<dbReference type="STRING" id="35608.A0A2U1LK01"/>
<evidence type="ECO:0000313" key="3">
    <source>
        <dbReference type="Proteomes" id="UP000245207"/>
    </source>
</evidence>
<dbReference type="Proteomes" id="UP000245207">
    <property type="component" value="Unassembled WGS sequence"/>
</dbReference>
<sequence length="351" mass="38303">MGFARSVGLGIKDFLSVPAKSFMKSPAGLITGMAQGTTSLISNTVYAVSDAATQVSRAAHKGIVAFTMDDRTLTEMENQQRGMSSHGKGVINEILEGLTGLLQSPIRGAEKHGLPGVLSGFALGVTGLVARPAASILEVTEKTARSIRNRSKLYHMGSQRLRVRLPRPLSRDYPLRPYLWEEAVGVSVLSDADDSLMLKDETLILSKPLKQKDKFVIITERLILIVSCPSLVNLGQPEFRGVPADLDWNIEAEITLDSVIHVDTDEEIVHIVGSSSDVVLTQNQNQRRGVGNSGKQRFYNPPTPLPLFQTNLECSCKEEAGELLKVIMATIEKGKERGWGGAHRLHQSNVR</sequence>
<dbReference type="InterPro" id="IPR056748">
    <property type="entry name" value="VPS13-like_C"/>
</dbReference>
<gene>
    <name evidence="2" type="ORF">CTI12_AA479910</name>
</gene>